<evidence type="ECO:0000313" key="4">
    <source>
        <dbReference type="EMBL" id="MCU7548027.1"/>
    </source>
</evidence>
<dbReference type="Pfam" id="PF01103">
    <property type="entry name" value="Omp85"/>
    <property type="match status" value="1"/>
</dbReference>
<evidence type="ECO:0000313" key="5">
    <source>
        <dbReference type="Proteomes" id="UP001155483"/>
    </source>
</evidence>
<keyword evidence="5" id="KW-1185">Reference proteome</keyword>
<organism evidence="4 5">
    <name type="scientific">Paraflavisolibacter caeni</name>
    <dbReference type="NCBI Taxonomy" id="2982496"/>
    <lineage>
        <taxon>Bacteria</taxon>
        <taxon>Pseudomonadati</taxon>
        <taxon>Bacteroidota</taxon>
        <taxon>Chitinophagia</taxon>
        <taxon>Chitinophagales</taxon>
        <taxon>Chitinophagaceae</taxon>
        <taxon>Paraflavisolibacter</taxon>
    </lineage>
</organism>
<reference evidence="4" key="2">
    <citation type="submission" date="2023-04" db="EMBL/GenBank/DDBJ databases">
        <title>Paracnuella aquatica gen. nov., sp. nov., a member of the family Chitinophagaceae isolated from a hot spring.</title>
        <authorList>
            <person name="Wang C."/>
        </authorList>
    </citation>
    <scope>NUCLEOTIDE SEQUENCE</scope>
    <source>
        <strain evidence="4">LB-8</strain>
    </source>
</reference>
<dbReference type="PROSITE" id="PS51257">
    <property type="entry name" value="PROKAR_LIPOPROTEIN"/>
    <property type="match status" value="1"/>
</dbReference>
<evidence type="ECO:0000256" key="1">
    <source>
        <dbReference type="ARBA" id="ARBA00004370"/>
    </source>
</evidence>
<name>A0A9X2XTF9_9BACT</name>
<comment type="subcellular location">
    <subcellularLocation>
        <location evidence="1">Membrane</location>
    </subcellularLocation>
</comment>
<accession>A0A9X2XTF9</accession>
<proteinExistence type="predicted"/>
<dbReference type="RefSeq" id="WP_279295471.1">
    <property type="nucleotide sequence ID" value="NZ_JAOTIF010000001.1"/>
</dbReference>
<feature type="domain" description="Bacterial surface antigen (D15)" evidence="3">
    <location>
        <begin position="235"/>
        <end position="408"/>
    </location>
</feature>
<protein>
    <submittedName>
        <fullName evidence="4">BamA/TamA family outer membrane protein</fullName>
    </submittedName>
</protein>
<keyword evidence="2" id="KW-0472">Membrane</keyword>
<evidence type="ECO:0000259" key="3">
    <source>
        <dbReference type="Pfam" id="PF01103"/>
    </source>
</evidence>
<dbReference type="InterPro" id="IPR000184">
    <property type="entry name" value="Bac_surfAg_D15"/>
</dbReference>
<dbReference type="EMBL" id="JAOTIF010000001">
    <property type="protein sequence ID" value="MCU7548027.1"/>
    <property type="molecule type" value="Genomic_DNA"/>
</dbReference>
<gene>
    <name evidence="4" type="ORF">OCK74_02825</name>
</gene>
<dbReference type="GO" id="GO:0019867">
    <property type="term" value="C:outer membrane"/>
    <property type="evidence" value="ECO:0007669"/>
    <property type="project" value="InterPro"/>
</dbReference>
<dbReference type="AlphaFoldDB" id="A0A9X2XTF9"/>
<reference evidence="4" key="1">
    <citation type="submission" date="2022-09" db="EMBL/GenBank/DDBJ databases">
        <authorList>
            <person name="Yuan C."/>
            <person name="Ke Z."/>
        </authorList>
    </citation>
    <scope>NUCLEOTIDE SEQUENCE</scope>
    <source>
        <strain evidence="4">LB-8</strain>
    </source>
</reference>
<comment type="caution">
    <text evidence="4">The sequence shown here is derived from an EMBL/GenBank/DDBJ whole genome shotgun (WGS) entry which is preliminary data.</text>
</comment>
<dbReference type="Gene3D" id="2.40.160.50">
    <property type="entry name" value="membrane protein fhac: a member of the omp85/tpsb transporter family"/>
    <property type="match status" value="1"/>
</dbReference>
<evidence type="ECO:0000256" key="2">
    <source>
        <dbReference type="ARBA" id="ARBA00023136"/>
    </source>
</evidence>
<sequence length="433" mass="48815">MHLLIKNCKSFAQIVIVVLSVSACCLLNTSKAQKTEAQKKDTVQPMDISDVFLKITKRKADTLKLGKKTGIALLPSFGYNPSFGFIIGAKISGGKQNGSPENTIYSVYGLEGFYSSKGIKNVQFRHNLFTAQNRWNWQGNWQIARYGQVDYGLGTKKRAGGSGNGFNINELPTKIADSAYPIKYTYLRLFEKLYRKIAQHWFVGAGININMFSNIEEEKNTNLLGTPHKRYSLRNGFDTTGYSLNGFILTLQYNTREHPVRSYGGIYADLSFCFNPVWLGSNKQSLQLQYEFRKYWSLSKRNPEHVIALWHWASYELGGELPYLGLPGTASDTYGRSGRGYTLGYFKGPSYAYLESEYRFPILRNKFLSGVCFFNLQSASDDNNTKVFDSWEPGGGVGLRVLFKKQGRITLCADFAKGKYGSDGIFFGLNEVF</sequence>
<dbReference type="Proteomes" id="UP001155483">
    <property type="component" value="Unassembled WGS sequence"/>
</dbReference>